<keyword evidence="4" id="KW-0436">Ligase</keyword>
<accession>A0A1F5MGH3</accession>
<dbReference type="PROSITE" id="PS50862">
    <property type="entry name" value="AA_TRNA_LIGASE_II"/>
    <property type="match status" value="1"/>
</dbReference>
<keyword evidence="9" id="KW-0030">Aminoacyl-tRNA synthetase</keyword>
<evidence type="ECO:0000313" key="12">
    <source>
        <dbReference type="EMBL" id="OGE64471.1"/>
    </source>
</evidence>
<dbReference type="InterPro" id="IPR018163">
    <property type="entry name" value="Thr/Ala-tRNA-synth_IIc_edit"/>
</dbReference>
<feature type="domain" description="Aminoacyl-transfer RNA synthetases class-II family profile" evidence="11">
    <location>
        <begin position="59"/>
        <end position="257"/>
    </location>
</feature>
<dbReference type="InterPro" id="IPR045864">
    <property type="entry name" value="aa-tRNA-synth_II/BPL/LPL"/>
</dbReference>
<dbReference type="GO" id="GO:0002161">
    <property type="term" value="F:aminoacyl-tRNA deacylase activity"/>
    <property type="evidence" value="ECO:0007669"/>
    <property type="project" value="TreeGrafter"/>
</dbReference>
<dbReference type="Gene3D" id="3.30.930.10">
    <property type="entry name" value="Bira Bifunctional Protein, Domain 2"/>
    <property type="match status" value="1"/>
</dbReference>
<dbReference type="CDD" id="cd00673">
    <property type="entry name" value="AlaRS_core"/>
    <property type="match status" value="1"/>
</dbReference>
<dbReference type="PRINTS" id="PR00980">
    <property type="entry name" value="TRNASYNTHALA"/>
</dbReference>
<dbReference type="FunFam" id="3.30.980.10:FF:000004">
    <property type="entry name" value="Alanine--tRNA ligase, cytoplasmic"/>
    <property type="match status" value="1"/>
</dbReference>
<evidence type="ECO:0000313" key="13">
    <source>
        <dbReference type="Proteomes" id="UP000183317"/>
    </source>
</evidence>
<dbReference type="Gene3D" id="3.30.54.20">
    <property type="match status" value="1"/>
</dbReference>
<keyword evidence="3" id="KW-0820">tRNA-binding</keyword>
<feature type="domain" description="Alanyl-transfer RNA synthetases family profile" evidence="10">
    <location>
        <begin position="1"/>
        <end position="610"/>
    </location>
</feature>
<evidence type="ECO:0000259" key="11">
    <source>
        <dbReference type="PROSITE" id="PS50862"/>
    </source>
</evidence>
<dbReference type="GO" id="GO:0004813">
    <property type="term" value="F:alanine-tRNA ligase activity"/>
    <property type="evidence" value="ECO:0007669"/>
    <property type="project" value="UniProtKB-EC"/>
</dbReference>
<dbReference type="InterPro" id="IPR018165">
    <property type="entry name" value="Ala-tRNA-synth_IIc_core"/>
</dbReference>
<evidence type="ECO:0000256" key="3">
    <source>
        <dbReference type="ARBA" id="ARBA00022555"/>
    </source>
</evidence>
<evidence type="ECO:0000256" key="7">
    <source>
        <dbReference type="ARBA" id="ARBA00022884"/>
    </source>
</evidence>
<dbReference type="SUPFAM" id="SSF55186">
    <property type="entry name" value="ThrRS/AlaRS common domain"/>
    <property type="match status" value="1"/>
</dbReference>
<proteinExistence type="inferred from homology"/>
<evidence type="ECO:0000256" key="6">
    <source>
        <dbReference type="ARBA" id="ARBA00022840"/>
    </source>
</evidence>
<dbReference type="GO" id="GO:0005737">
    <property type="term" value="C:cytoplasm"/>
    <property type="evidence" value="ECO:0007669"/>
    <property type="project" value="InterPro"/>
</dbReference>
<keyword evidence="7" id="KW-0694">RNA-binding</keyword>
<evidence type="ECO:0000256" key="8">
    <source>
        <dbReference type="ARBA" id="ARBA00022917"/>
    </source>
</evidence>
<keyword evidence="8" id="KW-0648">Protein biosynthesis</keyword>
<comment type="caution">
    <text evidence="12">The sequence shown here is derived from an EMBL/GenBank/DDBJ whole genome shotgun (WGS) entry which is preliminary data.</text>
</comment>
<dbReference type="Proteomes" id="UP000183317">
    <property type="component" value="Unassembled WGS sequence"/>
</dbReference>
<dbReference type="EMBL" id="MFDU01000013">
    <property type="protein sequence ID" value="OGE64471.1"/>
    <property type="molecule type" value="Genomic_DNA"/>
</dbReference>
<dbReference type="Gene3D" id="3.30.980.10">
    <property type="entry name" value="Threonyl-trna Synthetase, Chain A, domain 2"/>
    <property type="match status" value="1"/>
</dbReference>
<dbReference type="Pfam" id="PF01411">
    <property type="entry name" value="tRNA-synt_2c"/>
    <property type="match status" value="1"/>
</dbReference>
<dbReference type="NCBIfam" id="NF002436">
    <property type="entry name" value="PRK01584.1"/>
    <property type="match status" value="1"/>
</dbReference>
<protein>
    <recommendedName>
        <fullName evidence="2">alanine--tRNA ligase</fullName>
        <ecNumber evidence="2">6.1.1.7</ecNumber>
    </recommendedName>
</protein>
<evidence type="ECO:0000256" key="4">
    <source>
        <dbReference type="ARBA" id="ARBA00022598"/>
    </source>
</evidence>
<evidence type="ECO:0000256" key="2">
    <source>
        <dbReference type="ARBA" id="ARBA00013168"/>
    </source>
</evidence>
<dbReference type="PANTHER" id="PTHR11777:SF9">
    <property type="entry name" value="ALANINE--TRNA LIGASE, CYTOPLASMIC"/>
    <property type="match status" value="1"/>
</dbReference>
<keyword evidence="6" id="KW-0067">ATP-binding</keyword>
<dbReference type="PANTHER" id="PTHR11777">
    <property type="entry name" value="ALANYL-TRNA SYNTHETASE"/>
    <property type="match status" value="1"/>
</dbReference>
<evidence type="ECO:0000259" key="10">
    <source>
        <dbReference type="PROSITE" id="PS50860"/>
    </source>
</evidence>
<comment type="similarity">
    <text evidence="1">Belongs to the class-II aminoacyl-tRNA synthetase family.</text>
</comment>
<dbReference type="InterPro" id="IPR018162">
    <property type="entry name" value="Ala-tRNA-ligase_IIc_anticod-bd"/>
</dbReference>
<dbReference type="AlphaFoldDB" id="A0A1F5MGH3"/>
<dbReference type="InterPro" id="IPR002318">
    <property type="entry name" value="Ala-tRNA-lgiase_IIc"/>
</dbReference>
<dbReference type="SMART" id="SM00863">
    <property type="entry name" value="tRNA_SAD"/>
    <property type="match status" value="1"/>
</dbReference>
<sequence length="610" mass="70318">MDSKTIRQKYLDFFKAENHKEIPAAKLVPENDPSTLFTSSGMQPLVPYLLGQEHPEGKRLVNSQPSFRAEDIEEVGDSRHTTFFEMLGNWSLGDYFKKEQLKWFLKFLTEELGLEKERLYVSVFEGNSDIPKDEESAEIWKSLGIAEDHIYFYGVSENWWSRSGPPDKMPEGEIGGPDSEVFYDFYPDQEFKEDLKVYSHNGRLLEIGNSVFIQYQKTKDGFKELPQKNVDFGGGLERLTAAANNIPDIFQTDLYKPVIDQIEKISKKSYSDEENKPKIQVIADHLKAATFLILDGVEPSNKLQGYVLRRLLRRSAVKFYQLTKDMKFFLEIVTACDEVIKLYDGLFGIDSSNLQQREYFLKTIKDELERFGRTLTKGLEIINKSSEMSGKLAFDIYQTYGFPVEITREIYQERGEEIDLEEFLEAFHKHRELSRTASAGMFKGGLADHSETVTKYHTATHLLHQVLRDVLGPEVFQKGSNITSERLRFDFSFQRKATEEEIKKVEDLINKRIKEDLKVEHMIIPLEEAKKMNAIGLFNEKYAEKVSIYGIGSKFELDPNALDKRQRGGYYSLEFCGGPHVEHTNVIGKIKIKKEEAISAGIRRIRALIE</sequence>
<evidence type="ECO:0000256" key="9">
    <source>
        <dbReference type="ARBA" id="ARBA00023146"/>
    </source>
</evidence>
<dbReference type="InterPro" id="IPR050058">
    <property type="entry name" value="Ala-tRNA_ligase"/>
</dbReference>
<dbReference type="InterPro" id="IPR018164">
    <property type="entry name" value="Ala-tRNA-synth_IIc_N"/>
</dbReference>
<dbReference type="SUPFAM" id="SSF55681">
    <property type="entry name" value="Class II aaRS and biotin synthetases"/>
    <property type="match status" value="1"/>
</dbReference>
<evidence type="ECO:0000256" key="5">
    <source>
        <dbReference type="ARBA" id="ARBA00022741"/>
    </source>
</evidence>
<dbReference type="GO" id="GO:0000049">
    <property type="term" value="F:tRNA binding"/>
    <property type="evidence" value="ECO:0007669"/>
    <property type="project" value="UniProtKB-KW"/>
</dbReference>
<reference evidence="12 13" key="1">
    <citation type="journal article" date="2016" name="Nat. Commun.">
        <title>Thousands of microbial genomes shed light on interconnected biogeochemical processes in an aquifer system.</title>
        <authorList>
            <person name="Anantharaman K."/>
            <person name="Brown C.T."/>
            <person name="Hug L.A."/>
            <person name="Sharon I."/>
            <person name="Castelle C.J."/>
            <person name="Probst A.J."/>
            <person name="Thomas B.C."/>
            <person name="Singh A."/>
            <person name="Wilkins M.J."/>
            <person name="Karaoz U."/>
            <person name="Brodie E.L."/>
            <person name="Williams K.H."/>
            <person name="Hubbard S.S."/>
            <person name="Banfield J.F."/>
        </authorList>
    </citation>
    <scope>NUCLEOTIDE SEQUENCE [LARGE SCALE GENOMIC DNA]</scope>
</reference>
<dbReference type="SUPFAM" id="SSF101353">
    <property type="entry name" value="Putative anticodon-binding domain of alanyl-tRNA synthetase (AlaRS)"/>
    <property type="match status" value="1"/>
</dbReference>
<dbReference type="Pfam" id="PF07973">
    <property type="entry name" value="tRNA_SAD"/>
    <property type="match status" value="1"/>
</dbReference>
<dbReference type="GO" id="GO:0005524">
    <property type="term" value="F:ATP binding"/>
    <property type="evidence" value="ECO:0007669"/>
    <property type="project" value="UniProtKB-KW"/>
</dbReference>
<dbReference type="InterPro" id="IPR012947">
    <property type="entry name" value="tRNA_SAD"/>
</dbReference>
<dbReference type="InterPro" id="IPR006195">
    <property type="entry name" value="aa-tRNA-synth_II"/>
</dbReference>
<gene>
    <name evidence="12" type="ORF">A3J13_01335</name>
</gene>
<dbReference type="EC" id="6.1.1.7" evidence="2"/>
<name>A0A1F5MGH3_9BACT</name>
<dbReference type="PROSITE" id="PS50860">
    <property type="entry name" value="AA_TRNA_LIGASE_II_ALA"/>
    <property type="match status" value="1"/>
</dbReference>
<evidence type="ECO:0000256" key="1">
    <source>
        <dbReference type="ARBA" id="ARBA00008226"/>
    </source>
</evidence>
<keyword evidence="5" id="KW-0547">Nucleotide-binding</keyword>
<dbReference type="GO" id="GO:0006419">
    <property type="term" value="P:alanyl-tRNA aminoacylation"/>
    <property type="evidence" value="ECO:0007669"/>
    <property type="project" value="InterPro"/>
</dbReference>
<organism evidence="12 13">
    <name type="scientific">Candidatus Daviesbacteria bacterium RIFCSPLOWO2_02_FULL_36_8</name>
    <dbReference type="NCBI Taxonomy" id="1797793"/>
    <lineage>
        <taxon>Bacteria</taxon>
        <taxon>Candidatus Daviesiibacteriota</taxon>
    </lineage>
</organism>